<organism evidence="5 6">
    <name type="scientific">Streptomyces aidingensis</name>
    <dbReference type="NCBI Taxonomy" id="910347"/>
    <lineage>
        <taxon>Bacteria</taxon>
        <taxon>Bacillati</taxon>
        <taxon>Actinomycetota</taxon>
        <taxon>Actinomycetes</taxon>
        <taxon>Kitasatosporales</taxon>
        <taxon>Streptomycetaceae</taxon>
        <taxon>Streptomyces</taxon>
    </lineage>
</organism>
<keyword evidence="1" id="KW-0227">DNA damage</keyword>
<evidence type="ECO:0000259" key="4">
    <source>
        <dbReference type="Pfam" id="PF12705"/>
    </source>
</evidence>
<dbReference type="AlphaFoldDB" id="A0A1I1SEQ3"/>
<keyword evidence="2" id="KW-0547">Nucleotide-binding</keyword>
<proteinExistence type="predicted"/>
<dbReference type="GO" id="GO:0004386">
    <property type="term" value="F:helicase activity"/>
    <property type="evidence" value="ECO:0007669"/>
    <property type="project" value="UniProtKB-KW"/>
</dbReference>
<evidence type="ECO:0000256" key="3">
    <source>
        <dbReference type="ARBA" id="ARBA00023204"/>
    </source>
</evidence>
<protein>
    <submittedName>
        <fullName evidence="5">PD-(D/E)XK nuclease superfamily protein</fullName>
    </submittedName>
</protein>
<dbReference type="Pfam" id="PF12705">
    <property type="entry name" value="PDDEXK_1"/>
    <property type="match status" value="1"/>
</dbReference>
<accession>A0A1I1SEQ3</accession>
<name>A0A1I1SEQ3_9ACTN</name>
<keyword evidence="2" id="KW-0067">ATP-binding</keyword>
<evidence type="ECO:0000256" key="2">
    <source>
        <dbReference type="ARBA" id="ARBA00022806"/>
    </source>
</evidence>
<keyword evidence="2" id="KW-0347">Helicase</keyword>
<keyword evidence="3" id="KW-0234">DNA repair</keyword>
<feature type="domain" description="PD-(D/E)XK endonuclease-like" evidence="4">
    <location>
        <begin position="146"/>
        <end position="387"/>
    </location>
</feature>
<dbReference type="Proteomes" id="UP000199207">
    <property type="component" value="Unassembled WGS sequence"/>
</dbReference>
<sequence length="395" mass="42894">MTDRRYAGYGVRELRITRMGSVQDRPQDDVEIAVAVGVLAGGSPVLSSQWNRAPLTLGRFEPARRVRLVEIGCADASHRVLFEGTPEEAHARCTSEVEAQLDRIVMGGSYRPGNDCARCKAVASCPAVPSVPDLLGISGPGAPRRSWSVATGRTYRRCPARAHLEGLFLPRDSASEDNEAAIRGKAVHAWIESRHRRTPHRPCTPDDVPGPPDAWQYAEWSVTGLQARLGIQMIADHALVCPLRDHPDDAEVHPERTVAAYDPGADVVVIAKTDLLYRAAGRWTLRETKTARVPDEGDLLDQHPQLALAVLLARTGALPGDGHCHVELERLTGSGPVVTPLDVTAPDVVSEARRIVAAYVQPWHADTRYPAKPGKACADCPFTRWCPDAAEGTGR</sequence>
<evidence type="ECO:0000313" key="6">
    <source>
        <dbReference type="Proteomes" id="UP000199207"/>
    </source>
</evidence>
<dbReference type="EMBL" id="FOLM01000015">
    <property type="protein sequence ID" value="SFD43098.1"/>
    <property type="molecule type" value="Genomic_DNA"/>
</dbReference>
<evidence type="ECO:0000256" key="1">
    <source>
        <dbReference type="ARBA" id="ARBA00022763"/>
    </source>
</evidence>
<dbReference type="STRING" id="910347.SAMN05421773_11532"/>
<keyword evidence="6" id="KW-1185">Reference proteome</keyword>
<dbReference type="Gene3D" id="3.90.320.10">
    <property type="match status" value="1"/>
</dbReference>
<reference evidence="5 6" key="1">
    <citation type="submission" date="2016-10" db="EMBL/GenBank/DDBJ databases">
        <authorList>
            <person name="de Groot N.N."/>
        </authorList>
    </citation>
    <scope>NUCLEOTIDE SEQUENCE [LARGE SCALE GENOMIC DNA]</scope>
    <source>
        <strain evidence="5 6">CGMCC 4.5739</strain>
    </source>
</reference>
<dbReference type="InterPro" id="IPR038726">
    <property type="entry name" value="PDDEXK_AddAB-type"/>
</dbReference>
<dbReference type="GO" id="GO:0006281">
    <property type="term" value="P:DNA repair"/>
    <property type="evidence" value="ECO:0007669"/>
    <property type="project" value="UniProtKB-KW"/>
</dbReference>
<keyword evidence="2" id="KW-0378">Hydrolase</keyword>
<dbReference type="InterPro" id="IPR011604">
    <property type="entry name" value="PDDEXK-like_dom_sf"/>
</dbReference>
<gene>
    <name evidence="5" type="ORF">SAMN05421773_11532</name>
</gene>
<evidence type="ECO:0000313" key="5">
    <source>
        <dbReference type="EMBL" id="SFD43098.1"/>
    </source>
</evidence>